<dbReference type="Proteomes" id="UP000255317">
    <property type="component" value="Unassembled WGS sequence"/>
</dbReference>
<dbReference type="InterPro" id="IPR054297">
    <property type="entry name" value="DUF7033"/>
</dbReference>
<evidence type="ECO:0000313" key="2">
    <source>
        <dbReference type="EMBL" id="RDK89257.1"/>
    </source>
</evidence>
<dbReference type="AlphaFoldDB" id="A0A370QLK2"/>
<keyword evidence="3" id="KW-1185">Reference proteome</keyword>
<proteinExistence type="predicted"/>
<name>A0A370QLK2_9FLAO</name>
<evidence type="ECO:0000259" key="1">
    <source>
        <dbReference type="Pfam" id="PF23019"/>
    </source>
</evidence>
<organism evidence="2 3">
    <name type="scientific">Marinirhabdus gelatinilytica</name>
    <dbReference type="NCBI Taxonomy" id="1703343"/>
    <lineage>
        <taxon>Bacteria</taxon>
        <taxon>Pseudomonadati</taxon>
        <taxon>Bacteroidota</taxon>
        <taxon>Flavobacteriia</taxon>
        <taxon>Flavobacteriales</taxon>
        <taxon>Flavobacteriaceae</taxon>
    </lineage>
</organism>
<dbReference type="EMBL" id="QRAO01000001">
    <property type="protein sequence ID" value="RDK89257.1"/>
    <property type="molecule type" value="Genomic_DNA"/>
</dbReference>
<gene>
    <name evidence="2" type="ORF">C8D94_1011143</name>
</gene>
<dbReference type="RefSeq" id="WP_115122881.1">
    <property type="nucleotide sequence ID" value="NZ_QRAO01000001.1"/>
</dbReference>
<comment type="caution">
    <text evidence="2">The sequence shown here is derived from an EMBL/GenBank/DDBJ whole genome shotgun (WGS) entry which is preliminary data.</text>
</comment>
<dbReference type="OrthoDB" id="5573484at2"/>
<feature type="domain" description="DUF7033" evidence="1">
    <location>
        <begin position="95"/>
        <end position="183"/>
    </location>
</feature>
<protein>
    <recommendedName>
        <fullName evidence="1">DUF7033 domain-containing protein</fullName>
    </recommendedName>
</protein>
<dbReference type="CDD" id="cd10931">
    <property type="entry name" value="CE4_u7"/>
    <property type="match status" value="1"/>
</dbReference>
<dbReference type="Pfam" id="PF23019">
    <property type="entry name" value="DUF7033"/>
    <property type="match status" value="1"/>
</dbReference>
<accession>A0A370QLK2</accession>
<reference evidence="2 3" key="1">
    <citation type="submission" date="2018-07" db="EMBL/GenBank/DDBJ databases">
        <title>Genomic Encyclopedia of Type Strains, Phase IV (KMG-IV): sequencing the most valuable type-strain genomes for metagenomic binning, comparative biology and taxonomic classification.</title>
        <authorList>
            <person name="Goeker M."/>
        </authorList>
    </citation>
    <scope>NUCLEOTIDE SEQUENCE [LARGE SCALE GENOMIC DNA]</scope>
    <source>
        <strain evidence="2 3">DSM 101478</strain>
    </source>
</reference>
<sequence>MLLVHTQKITTRLTYSFKHILFRVLGCDVSFTTSLEEFVSYSGAKMSYGKQPLSTELFVQEFGLLSQNGIEAIDILVKPWEEVPAFFSTSEKSCIPFDIFSAAFYLLSRYEEYLPHVKDEKGRYPAHESLAAEHNFLELPVIDIWAYKFKAVLATTYPKLHFSPKQMKVHTLLSVQQPFQYNQKGLFRSALGYLQDLTSGNFKEMGQRTQVLLGMRKDSFDTFTWIVNISKRSSAKLTAFFLLGEHETYEASLNTHRKAFKELVKYVGDYTEIGLLYSGSSLERYETLQAEKKRIEAITNRSLISAKQANFHVNLPENYRNLIELEIVKDYTMAYHDAPGFRAGTCTPFLFYDLDFEIKTPLMLHPVSVTSTGLGHLQKQEIEETVTQLMQRVKEVNGVFSMVFNNRDFTSAPEHTLWRKLFSETLQNNG</sequence>
<evidence type="ECO:0000313" key="3">
    <source>
        <dbReference type="Proteomes" id="UP000255317"/>
    </source>
</evidence>